<evidence type="ECO:0000256" key="3">
    <source>
        <dbReference type="ARBA" id="ARBA00022692"/>
    </source>
</evidence>
<dbReference type="OMA" id="IAWYEVK"/>
<comment type="subcellular location">
    <subcellularLocation>
        <location evidence="1">Membrane</location>
        <topology evidence="1">Multi-pass membrane protein</topology>
    </subcellularLocation>
</comment>
<feature type="transmembrane region" description="Helical" evidence="7">
    <location>
        <begin position="215"/>
        <end position="244"/>
    </location>
</feature>
<keyword evidence="3 7" id="KW-0812">Transmembrane</keyword>
<dbReference type="eggNOG" id="ENOG502R2FW">
    <property type="taxonomic scope" value="Eukaryota"/>
</dbReference>
<proteinExistence type="inferred from homology"/>
<dbReference type="InParanoid" id="E1ZKM2"/>
<dbReference type="AlphaFoldDB" id="E1ZKM2"/>
<organism evidence="9">
    <name type="scientific">Chlorella variabilis</name>
    <name type="common">Green alga</name>
    <dbReference type="NCBI Taxonomy" id="554065"/>
    <lineage>
        <taxon>Eukaryota</taxon>
        <taxon>Viridiplantae</taxon>
        <taxon>Chlorophyta</taxon>
        <taxon>core chlorophytes</taxon>
        <taxon>Trebouxiophyceae</taxon>
        <taxon>Chlorellales</taxon>
        <taxon>Chlorellaceae</taxon>
        <taxon>Chlorella clade</taxon>
        <taxon>Chlorella</taxon>
    </lineage>
</organism>
<sequence length="427" mass="45132">MPTRIQDSHVVQLVPSLVLGLLLNTLLALPLRALRGLRCYYVAVGAPSGSKRVKARRGKKDDDIDLGGAEALVLAPLSAQQAAQLTYRGSFENLFIVGLFALSSTAAAEVAEQLLGWPGSAWPSMLAFGLTVVALTMLAQVDLLSSTTSPSNKALAVFWGLGGFAAALALHVLQPAGSNVLAWDTQRAAAAVGPTVQEAIKALGSRELKEGTAPIPLIAITASTLQVGLALAAAVVSVLLYAPALRFVHSFWLQLNPPEWASDYIAPGALMTASLHFQLLLPLLSSLLWVRPMCQELLDLSDQQLAFMQAGALLCWHQLKHGSLAARAKRDDKKSLGDLIRASCQAIHFLLGKAGVQLLAPAALYLGLGLLLLNSALHPGSPGSMAAETQVLVQTCVGFVAAWSGGCWFVYSAVLLFFFRTGVLSPF</sequence>
<feature type="transmembrane region" description="Helical" evidence="7">
    <location>
        <begin position="358"/>
        <end position="377"/>
    </location>
</feature>
<dbReference type="PANTHER" id="PTHR13624:SF6">
    <property type="entry name" value="EMEI"/>
    <property type="match status" value="1"/>
</dbReference>
<feature type="transmembrane region" description="Helical" evidence="7">
    <location>
        <begin position="397"/>
        <end position="419"/>
    </location>
</feature>
<keyword evidence="6" id="KW-0325">Glycoprotein</keyword>
<dbReference type="Proteomes" id="UP000008141">
    <property type="component" value="Unassembled WGS sequence"/>
</dbReference>
<evidence type="ECO:0000256" key="7">
    <source>
        <dbReference type="SAM" id="Phobius"/>
    </source>
</evidence>
<comment type="similarity">
    <text evidence="2">Belongs to the TMEM161 family.</text>
</comment>
<evidence type="ECO:0000256" key="5">
    <source>
        <dbReference type="ARBA" id="ARBA00023136"/>
    </source>
</evidence>
<dbReference type="PANTHER" id="PTHR13624">
    <property type="entry name" value="RE42071P"/>
    <property type="match status" value="1"/>
</dbReference>
<feature type="transmembrane region" description="Helical" evidence="7">
    <location>
        <begin position="153"/>
        <end position="173"/>
    </location>
</feature>
<evidence type="ECO:0000256" key="4">
    <source>
        <dbReference type="ARBA" id="ARBA00022989"/>
    </source>
</evidence>
<evidence type="ECO:0000256" key="2">
    <source>
        <dbReference type="ARBA" id="ARBA00009706"/>
    </source>
</evidence>
<dbReference type="InterPro" id="IPR019395">
    <property type="entry name" value="Transmembrane_161A/B"/>
</dbReference>
<dbReference type="GeneID" id="17353127"/>
<feature type="transmembrane region" description="Helical" evidence="7">
    <location>
        <begin position="121"/>
        <end position="141"/>
    </location>
</feature>
<evidence type="ECO:0000256" key="6">
    <source>
        <dbReference type="ARBA" id="ARBA00023180"/>
    </source>
</evidence>
<evidence type="ECO:0000313" key="9">
    <source>
        <dbReference type="Proteomes" id="UP000008141"/>
    </source>
</evidence>
<accession>E1ZKM2</accession>
<dbReference type="FunCoup" id="E1ZKM2">
    <property type="interactions" value="19"/>
</dbReference>
<dbReference type="KEGG" id="cvr:CHLNCDRAFT_136567"/>
<keyword evidence="9" id="KW-1185">Reference proteome</keyword>
<keyword evidence="4 7" id="KW-1133">Transmembrane helix</keyword>
<protein>
    <submittedName>
        <fullName evidence="8">Expressed protein</fullName>
    </submittedName>
</protein>
<keyword evidence="5 7" id="KW-0472">Membrane</keyword>
<reference evidence="8 9" key="1">
    <citation type="journal article" date="2010" name="Plant Cell">
        <title>The Chlorella variabilis NC64A genome reveals adaptation to photosymbiosis, coevolution with viruses, and cryptic sex.</title>
        <authorList>
            <person name="Blanc G."/>
            <person name="Duncan G."/>
            <person name="Agarkova I."/>
            <person name="Borodovsky M."/>
            <person name="Gurnon J."/>
            <person name="Kuo A."/>
            <person name="Lindquist E."/>
            <person name="Lucas S."/>
            <person name="Pangilinan J."/>
            <person name="Polle J."/>
            <person name="Salamov A."/>
            <person name="Terry A."/>
            <person name="Yamada T."/>
            <person name="Dunigan D.D."/>
            <person name="Grigoriev I.V."/>
            <person name="Claverie J.M."/>
            <person name="Van Etten J.L."/>
        </authorList>
    </citation>
    <scope>NUCLEOTIDE SEQUENCE [LARGE SCALE GENOMIC DNA]</scope>
    <source>
        <strain evidence="8 9">NC64A</strain>
    </source>
</reference>
<gene>
    <name evidence="8" type="ORF">CHLNCDRAFT_136567</name>
</gene>
<evidence type="ECO:0000256" key="1">
    <source>
        <dbReference type="ARBA" id="ARBA00004141"/>
    </source>
</evidence>
<dbReference type="EMBL" id="GL433850">
    <property type="protein sequence ID" value="EFN53717.1"/>
    <property type="molecule type" value="Genomic_DNA"/>
</dbReference>
<dbReference type="RefSeq" id="XP_005845819.1">
    <property type="nucleotide sequence ID" value="XM_005845757.1"/>
</dbReference>
<name>E1ZKM2_CHLVA</name>
<dbReference type="GO" id="GO:0016020">
    <property type="term" value="C:membrane"/>
    <property type="evidence" value="ECO:0007669"/>
    <property type="project" value="UniProtKB-SubCell"/>
</dbReference>
<dbReference type="OrthoDB" id="513183at2759"/>
<evidence type="ECO:0000313" key="8">
    <source>
        <dbReference type="EMBL" id="EFN53717.1"/>
    </source>
</evidence>
<feature type="transmembrane region" description="Helical" evidence="7">
    <location>
        <begin position="12"/>
        <end position="31"/>
    </location>
</feature>